<accession>A0A836C3C0</accession>
<feature type="chain" id="PRO_5032821841" evidence="1">
    <location>
        <begin position="30"/>
        <end position="335"/>
    </location>
</feature>
<evidence type="ECO:0000313" key="3">
    <source>
        <dbReference type="Proteomes" id="UP000612055"/>
    </source>
</evidence>
<dbReference type="EMBL" id="JAEHOE010000008">
    <property type="protein sequence ID" value="KAG2498941.1"/>
    <property type="molecule type" value="Genomic_DNA"/>
</dbReference>
<keyword evidence="3" id="KW-1185">Reference proteome</keyword>
<evidence type="ECO:0000313" key="2">
    <source>
        <dbReference type="EMBL" id="KAG2498941.1"/>
    </source>
</evidence>
<reference evidence="2" key="1">
    <citation type="journal article" date="2020" name="bioRxiv">
        <title>Comparative genomics of Chlamydomonas.</title>
        <authorList>
            <person name="Craig R.J."/>
            <person name="Hasan A.R."/>
            <person name="Ness R.W."/>
            <person name="Keightley P.D."/>
        </authorList>
    </citation>
    <scope>NUCLEOTIDE SEQUENCE</scope>
    <source>
        <strain evidence="2">CCAP 11/70</strain>
    </source>
</reference>
<name>A0A836C3C0_9CHLO</name>
<comment type="caution">
    <text evidence="2">The sequence shown here is derived from an EMBL/GenBank/DDBJ whole genome shotgun (WGS) entry which is preliminary data.</text>
</comment>
<sequence>MSQCRRAMRRLFPVVVVLVVAAGVELAAAGARDGRALLQSKSCGKNCACPNRDSCVDDKTGCCWDTAAPSSQCKAVASLSNTVRTATGACGCTNGWTPGPNGGCVCAAGKTVCPSGACVTLGTNSDCSACGNACASPYSCQEVGPDAFGCNCPTQQLACGEPLACVLVDTDQHCGGCAPCTEGNTCQYNPPGRHLLSLTYPDVSCRCPADKASCADGSCVTLGTDSNCASCGNACALPRTCEALSPGVYTCACPGSQWYCGETSGCVDLDTDENCGRFGNACTGGKTCQQSVNPSRRHLLSPLLPSVECLCPQGYVECSNGSCAAGWSSCPVWTP</sequence>
<proteinExistence type="predicted"/>
<dbReference type="AlphaFoldDB" id="A0A836C3C0"/>
<protein>
    <submittedName>
        <fullName evidence="2">Uncharacterized protein</fullName>
    </submittedName>
</protein>
<gene>
    <name evidence="2" type="ORF">HYH03_003131</name>
</gene>
<organism evidence="2 3">
    <name type="scientific">Edaphochlamys debaryana</name>
    <dbReference type="NCBI Taxonomy" id="47281"/>
    <lineage>
        <taxon>Eukaryota</taxon>
        <taxon>Viridiplantae</taxon>
        <taxon>Chlorophyta</taxon>
        <taxon>core chlorophytes</taxon>
        <taxon>Chlorophyceae</taxon>
        <taxon>CS clade</taxon>
        <taxon>Chlamydomonadales</taxon>
        <taxon>Chlamydomonadales incertae sedis</taxon>
        <taxon>Edaphochlamys</taxon>
    </lineage>
</organism>
<dbReference type="OrthoDB" id="3693263at2759"/>
<feature type="signal peptide" evidence="1">
    <location>
        <begin position="1"/>
        <end position="29"/>
    </location>
</feature>
<evidence type="ECO:0000256" key="1">
    <source>
        <dbReference type="SAM" id="SignalP"/>
    </source>
</evidence>
<dbReference type="Proteomes" id="UP000612055">
    <property type="component" value="Unassembled WGS sequence"/>
</dbReference>
<keyword evidence="1" id="KW-0732">Signal</keyword>